<feature type="region of interest" description="Disordered" evidence="1">
    <location>
        <begin position="124"/>
        <end position="164"/>
    </location>
</feature>
<dbReference type="EMBL" id="DSVL01000006">
    <property type="protein sequence ID" value="HFH27938.1"/>
    <property type="molecule type" value="Genomic_DNA"/>
</dbReference>
<dbReference type="AlphaFoldDB" id="A0A7C3I1J5"/>
<evidence type="ECO:0000313" key="2">
    <source>
        <dbReference type="EMBL" id="HFH27938.1"/>
    </source>
</evidence>
<name>A0A7C3I1J5_9SPIR</name>
<accession>A0A7C3I1J5</accession>
<gene>
    <name evidence="2" type="ORF">ENS59_00255</name>
</gene>
<reference evidence="2" key="1">
    <citation type="journal article" date="2020" name="mSystems">
        <title>Genome- and Community-Level Interaction Insights into Carbon Utilization and Element Cycling Functions of Hydrothermarchaeota in Hydrothermal Sediment.</title>
        <authorList>
            <person name="Zhou Z."/>
            <person name="Liu Y."/>
            <person name="Xu W."/>
            <person name="Pan J."/>
            <person name="Luo Z.H."/>
            <person name="Li M."/>
        </authorList>
    </citation>
    <scope>NUCLEOTIDE SEQUENCE [LARGE SCALE GENOMIC DNA]</scope>
    <source>
        <strain evidence="2">SpSt-503</strain>
    </source>
</reference>
<evidence type="ECO:0000256" key="1">
    <source>
        <dbReference type="SAM" id="MobiDB-lite"/>
    </source>
</evidence>
<feature type="compositionally biased region" description="Low complexity" evidence="1">
    <location>
        <begin position="136"/>
        <end position="164"/>
    </location>
</feature>
<proteinExistence type="predicted"/>
<sequence>MKRLGLVAVLVVLSVGALWANGNAEKLSTVEGLVVQVTPLEANAQVALQLASGETVEVLFPAEEVNRLQIKEQVQVRFQGVLIKGDEATQIQTKLYARLCEVNGKMEQVQNAVKLSTQDQERLRLQSKDGTGDQIQTQTQTRTQTQTNTNSSTATQSQNSTGKK</sequence>
<comment type="caution">
    <text evidence="2">The sequence shown here is derived from an EMBL/GenBank/DDBJ whole genome shotgun (WGS) entry which is preliminary data.</text>
</comment>
<protein>
    <submittedName>
        <fullName evidence="2">Uncharacterized protein</fullName>
    </submittedName>
</protein>
<organism evidence="2">
    <name type="scientific">Gracilinema caldarium</name>
    <dbReference type="NCBI Taxonomy" id="215591"/>
    <lineage>
        <taxon>Bacteria</taxon>
        <taxon>Pseudomonadati</taxon>
        <taxon>Spirochaetota</taxon>
        <taxon>Spirochaetia</taxon>
        <taxon>Spirochaetales</taxon>
        <taxon>Breznakiellaceae</taxon>
        <taxon>Gracilinema</taxon>
    </lineage>
</organism>